<dbReference type="SUPFAM" id="SSF52540">
    <property type="entry name" value="P-loop containing nucleoside triphosphate hydrolases"/>
    <property type="match status" value="1"/>
</dbReference>
<evidence type="ECO:0000313" key="2">
    <source>
        <dbReference type="Proteomes" id="UP000177817"/>
    </source>
</evidence>
<dbReference type="Proteomes" id="UP000177817">
    <property type="component" value="Unassembled WGS sequence"/>
</dbReference>
<dbReference type="EMBL" id="MHKK01000033">
    <property type="protein sequence ID" value="OGY89464.1"/>
    <property type="molecule type" value="Genomic_DNA"/>
</dbReference>
<evidence type="ECO:0000313" key="1">
    <source>
        <dbReference type="EMBL" id="OGY89464.1"/>
    </source>
</evidence>
<dbReference type="PANTHER" id="PTHR46638">
    <property type="entry name" value="CORRINOID ADENOSYLTRANSFERASE"/>
    <property type="match status" value="1"/>
</dbReference>
<dbReference type="GO" id="GO:0009236">
    <property type="term" value="P:cobalamin biosynthetic process"/>
    <property type="evidence" value="ECO:0007669"/>
    <property type="project" value="InterPro"/>
</dbReference>
<evidence type="ECO:0008006" key="3">
    <source>
        <dbReference type="Google" id="ProtNLM"/>
    </source>
</evidence>
<dbReference type="PANTHER" id="PTHR46638:SF1">
    <property type="entry name" value="CORRINOID ADENOSYLTRANSFERASE"/>
    <property type="match status" value="1"/>
</dbReference>
<dbReference type="InterPro" id="IPR027417">
    <property type="entry name" value="P-loop_NTPase"/>
</dbReference>
<sequence length="186" mass="20349">MKKIKLNPKAVLGQIHVYTGAGKGKTTAGLGLAIRAAGSGKKVAIVYFDKGGLLYGERNILPKLKPHIRFWVTGLIRFVPGKPFRFGVTTADKKEALRGLGIVSSLFKKKYDLVICDELATAAGLKMIPVAKVLRLMKTKPNSVELVLTGRNCPKKILAAADLVTEMKLIKHYFYKGIPARQGIEF</sequence>
<dbReference type="AlphaFoldDB" id="A0A1G2BJV7"/>
<gene>
    <name evidence="1" type="ORF">A2677_04425</name>
</gene>
<accession>A0A1G2BJV7</accession>
<dbReference type="GO" id="GO:0008817">
    <property type="term" value="F:corrinoid adenosyltransferase activity"/>
    <property type="evidence" value="ECO:0007669"/>
    <property type="project" value="InterPro"/>
</dbReference>
<dbReference type="Gene3D" id="3.40.50.300">
    <property type="entry name" value="P-loop containing nucleotide triphosphate hydrolases"/>
    <property type="match status" value="1"/>
</dbReference>
<organism evidence="1 2">
    <name type="scientific">Candidatus Komeilibacteria bacterium RIFCSPHIGHO2_01_FULL_52_14</name>
    <dbReference type="NCBI Taxonomy" id="1798549"/>
    <lineage>
        <taxon>Bacteria</taxon>
        <taxon>Candidatus Komeiliibacteriota</taxon>
    </lineage>
</organism>
<name>A0A1G2BJV7_9BACT</name>
<reference evidence="1 2" key="1">
    <citation type="journal article" date="2016" name="Nat. Commun.">
        <title>Thousands of microbial genomes shed light on interconnected biogeochemical processes in an aquifer system.</title>
        <authorList>
            <person name="Anantharaman K."/>
            <person name="Brown C.T."/>
            <person name="Hug L.A."/>
            <person name="Sharon I."/>
            <person name="Castelle C.J."/>
            <person name="Probst A.J."/>
            <person name="Thomas B.C."/>
            <person name="Singh A."/>
            <person name="Wilkins M.J."/>
            <person name="Karaoz U."/>
            <person name="Brodie E.L."/>
            <person name="Williams K.H."/>
            <person name="Hubbard S.S."/>
            <person name="Banfield J.F."/>
        </authorList>
    </citation>
    <scope>NUCLEOTIDE SEQUENCE [LARGE SCALE GENOMIC DNA]</scope>
</reference>
<dbReference type="Pfam" id="PF02572">
    <property type="entry name" value="CobA_CobO_BtuR"/>
    <property type="match status" value="1"/>
</dbReference>
<comment type="caution">
    <text evidence="1">The sequence shown here is derived from an EMBL/GenBank/DDBJ whole genome shotgun (WGS) entry which is preliminary data.</text>
</comment>
<proteinExistence type="predicted"/>
<protein>
    <recommendedName>
        <fullName evidence="3">Cob(I)yrinic acid a,c-diamide adenosyltransferase</fullName>
    </recommendedName>
</protein>
<dbReference type="GO" id="GO:0005524">
    <property type="term" value="F:ATP binding"/>
    <property type="evidence" value="ECO:0007669"/>
    <property type="project" value="InterPro"/>
</dbReference>
<dbReference type="PIRSF" id="PIRSF015617">
    <property type="entry name" value="Adensltrnsf_CobA"/>
    <property type="match status" value="1"/>
</dbReference>
<dbReference type="InterPro" id="IPR003724">
    <property type="entry name" value="CblAdoTrfase_CobA"/>
</dbReference>